<protein>
    <submittedName>
        <fullName evidence="1">Uncharacterized protein</fullName>
    </submittedName>
</protein>
<dbReference type="Proteomes" id="UP001164746">
    <property type="component" value="Chromosome 8"/>
</dbReference>
<organism evidence="1 2">
    <name type="scientific">Mya arenaria</name>
    <name type="common">Soft-shell clam</name>
    <dbReference type="NCBI Taxonomy" id="6604"/>
    <lineage>
        <taxon>Eukaryota</taxon>
        <taxon>Metazoa</taxon>
        <taxon>Spiralia</taxon>
        <taxon>Lophotrochozoa</taxon>
        <taxon>Mollusca</taxon>
        <taxon>Bivalvia</taxon>
        <taxon>Autobranchia</taxon>
        <taxon>Heteroconchia</taxon>
        <taxon>Euheterodonta</taxon>
        <taxon>Imparidentia</taxon>
        <taxon>Neoheterodontei</taxon>
        <taxon>Myida</taxon>
        <taxon>Myoidea</taxon>
        <taxon>Myidae</taxon>
        <taxon>Mya</taxon>
    </lineage>
</organism>
<sequence>MKYRIYCVKHIFIKERTMPKVEFEKLLDKRNPEIGYASNLARLYDEGDDIEEHTTTLKHKHNETGELSKRKLFKEKDKSYREKVPFTFKRSVKALVLHVKNILQQLSEKRGPVEKFVIGKTHARKLKKVPFDPFKFNTWRLADGVNGRWKTSYEKEGYDGLIVLCAITKDLLPKADPINKPQLRLALSASASLQETDDSEDEVECELYHQQHYILALEQQLIHYFAYVEQDPRLGNLSVSTGNMERQNAVAGVLYVAFKLKGLQEE</sequence>
<name>A0ABY7ESP0_MYAAR</name>
<evidence type="ECO:0000313" key="2">
    <source>
        <dbReference type="Proteomes" id="UP001164746"/>
    </source>
</evidence>
<proteinExistence type="predicted"/>
<dbReference type="EMBL" id="CP111019">
    <property type="protein sequence ID" value="WAR12993.1"/>
    <property type="molecule type" value="Genomic_DNA"/>
</dbReference>
<accession>A0ABY7ESP0</accession>
<reference evidence="1" key="1">
    <citation type="submission" date="2022-11" db="EMBL/GenBank/DDBJ databases">
        <title>Centuries of genome instability and evolution in soft-shell clam transmissible cancer (bioRxiv).</title>
        <authorList>
            <person name="Hart S.F.M."/>
            <person name="Yonemitsu M.A."/>
            <person name="Giersch R.M."/>
            <person name="Beal B.F."/>
            <person name="Arriagada G."/>
            <person name="Davis B.W."/>
            <person name="Ostrander E.A."/>
            <person name="Goff S.P."/>
            <person name="Metzger M.J."/>
        </authorList>
    </citation>
    <scope>NUCLEOTIDE SEQUENCE</scope>
    <source>
        <strain evidence="1">MELC-2E11</strain>
        <tissue evidence="1">Siphon/mantle</tissue>
    </source>
</reference>
<keyword evidence="2" id="KW-1185">Reference proteome</keyword>
<gene>
    <name evidence="1" type="ORF">MAR_027173</name>
</gene>
<evidence type="ECO:0000313" key="1">
    <source>
        <dbReference type="EMBL" id="WAR12993.1"/>
    </source>
</evidence>